<organism evidence="3">
    <name type="scientific">Schistocephalus solidus</name>
    <name type="common">Tapeworm</name>
    <dbReference type="NCBI Taxonomy" id="70667"/>
    <lineage>
        <taxon>Eukaryota</taxon>
        <taxon>Metazoa</taxon>
        <taxon>Spiralia</taxon>
        <taxon>Lophotrochozoa</taxon>
        <taxon>Platyhelminthes</taxon>
        <taxon>Cestoda</taxon>
        <taxon>Eucestoda</taxon>
        <taxon>Diphyllobothriidea</taxon>
        <taxon>Diphyllobothriidae</taxon>
        <taxon>Schistocephalus</taxon>
    </lineage>
</organism>
<gene>
    <name evidence="1" type="ORF">SSLN_LOCUS14162</name>
</gene>
<accession>A0A183TCG1</accession>
<sequence length="110" mass="12201">MAEHLRSVLSYSSAIYYAAVDRLPQVNTNNDLDLPPFLPETIRAVQQISNGPAPGKPMWLPPASYKCQEMRNPLNTAFIDLLKAFDTVNCDELWKVMQNSAVHTHGASAS</sequence>
<reference evidence="1 2" key="2">
    <citation type="submission" date="2018-11" db="EMBL/GenBank/DDBJ databases">
        <authorList>
            <consortium name="Pathogen Informatics"/>
        </authorList>
    </citation>
    <scope>NUCLEOTIDE SEQUENCE [LARGE SCALE GENOMIC DNA]</scope>
    <source>
        <strain evidence="1 2">NST_G2</strain>
    </source>
</reference>
<name>A0A183TCG1_SCHSO</name>
<protein>
    <submittedName>
        <fullName evidence="3">Reverse transcriptase domain-containing protein</fullName>
    </submittedName>
</protein>
<dbReference type="AlphaFoldDB" id="A0A183TCG1"/>
<keyword evidence="2" id="KW-1185">Reference proteome</keyword>
<evidence type="ECO:0000313" key="2">
    <source>
        <dbReference type="Proteomes" id="UP000275846"/>
    </source>
</evidence>
<proteinExistence type="predicted"/>
<evidence type="ECO:0000313" key="1">
    <source>
        <dbReference type="EMBL" id="VDM00548.1"/>
    </source>
</evidence>
<dbReference type="EMBL" id="UYSU01038701">
    <property type="protein sequence ID" value="VDM00548.1"/>
    <property type="molecule type" value="Genomic_DNA"/>
</dbReference>
<dbReference type="Proteomes" id="UP000275846">
    <property type="component" value="Unassembled WGS sequence"/>
</dbReference>
<dbReference type="WBParaSite" id="SSLN_0001469701-mRNA-1">
    <property type="protein sequence ID" value="SSLN_0001469701-mRNA-1"/>
    <property type="gene ID" value="SSLN_0001469701"/>
</dbReference>
<evidence type="ECO:0000313" key="3">
    <source>
        <dbReference type="WBParaSite" id="SSLN_0001469701-mRNA-1"/>
    </source>
</evidence>
<reference evidence="3" key="1">
    <citation type="submission" date="2016-06" db="UniProtKB">
        <authorList>
            <consortium name="WormBaseParasite"/>
        </authorList>
    </citation>
    <scope>IDENTIFICATION</scope>
</reference>